<feature type="compositionally biased region" description="Low complexity" evidence="2">
    <location>
        <begin position="95"/>
        <end position="120"/>
    </location>
</feature>
<feature type="region of interest" description="Disordered" evidence="2">
    <location>
        <begin position="28"/>
        <end position="243"/>
    </location>
</feature>
<dbReference type="PANTHER" id="PTHR14038">
    <property type="entry name" value="BAT2 HLA-B-ASSOCIATED TRANSCRIPT 2"/>
    <property type="match status" value="1"/>
</dbReference>
<dbReference type="AlphaFoldDB" id="A0A0T6AT15"/>
<keyword evidence="5" id="KW-1185">Reference proteome</keyword>
<feature type="compositionally biased region" description="Basic and acidic residues" evidence="2">
    <location>
        <begin position="312"/>
        <end position="321"/>
    </location>
</feature>
<dbReference type="PANTHER" id="PTHR14038:SF0">
    <property type="entry name" value="LP18708P"/>
    <property type="match status" value="1"/>
</dbReference>
<comment type="caution">
    <text evidence="4">The sequence shown here is derived from an EMBL/GenBank/DDBJ whole genome shotgun (WGS) entry which is preliminary data.</text>
</comment>
<name>A0A0T6AT15_9SCAR</name>
<proteinExistence type="predicted"/>
<dbReference type="Proteomes" id="UP000051574">
    <property type="component" value="Unassembled WGS sequence"/>
</dbReference>
<feature type="region of interest" description="Disordered" evidence="2">
    <location>
        <begin position="1"/>
        <end position="20"/>
    </location>
</feature>
<reference evidence="4 5" key="1">
    <citation type="submission" date="2015-09" db="EMBL/GenBank/DDBJ databases">
        <title>Draft genome of the scarab beetle Oryctes borbonicus.</title>
        <authorList>
            <person name="Meyer J.M."/>
            <person name="Markov G.V."/>
            <person name="Baskaran P."/>
            <person name="Herrmann M."/>
            <person name="Sommer R.J."/>
            <person name="Roedelsperger C."/>
        </authorList>
    </citation>
    <scope>NUCLEOTIDE SEQUENCE [LARGE SCALE GENOMIC DNA]</scope>
    <source>
        <strain evidence="4">OB123</strain>
        <tissue evidence="4">Whole animal</tissue>
    </source>
</reference>
<dbReference type="OrthoDB" id="1939715at2759"/>
<evidence type="ECO:0000259" key="3">
    <source>
        <dbReference type="Pfam" id="PF07001"/>
    </source>
</evidence>
<feature type="region of interest" description="Disordered" evidence="2">
    <location>
        <begin position="293"/>
        <end position="321"/>
    </location>
</feature>
<accession>A0A0T6AT15</accession>
<protein>
    <recommendedName>
        <fullName evidence="3">BAT2 N-terminal domain-containing protein</fullName>
    </recommendedName>
</protein>
<feature type="compositionally biased region" description="Basic and acidic residues" evidence="2">
    <location>
        <begin position="30"/>
        <end position="39"/>
    </location>
</feature>
<gene>
    <name evidence="4" type="ORF">AMK59_6804</name>
</gene>
<feature type="compositionally biased region" description="Polar residues" evidence="2">
    <location>
        <begin position="145"/>
        <end position="165"/>
    </location>
</feature>
<evidence type="ECO:0000313" key="4">
    <source>
        <dbReference type="EMBL" id="KRT78275.1"/>
    </source>
</evidence>
<feature type="non-terminal residue" evidence="4">
    <location>
        <position position="321"/>
    </location>
</feature>
<feature type="domain" description="BAT2 N-terminal" evidence="3">
    <location>
        <begin position="1"/>
        <end position="194"/>
    </location>
</feature>
<evidence type="ECO:0000256" key="2">
    <source>
        <dbReference type="SAM" id="MobiDB-lite"/>
    </source>
</evidence>
<dbReference type="EMBL" id="LJIG01022876">
    <property type="protein sequence ID" value="KRT78275.1"/>
    <property type="molecule type" value="Genomic_DNA"/>
</dbReference>
<organism evidence="4 5">
    <name type="scientific">Oryctes borbonicus</name>
    <dbReference type="NCBI Taxonomy" id="1629725"/>
    <lineage>
        <taxon>Eukaryota</taxon>
        <taxon>Metazoa</taxon>
        <taxon>Ecdysozoa</taxon>
        <taxon>Arthropoda</taxon>
        <taxon>Hexapoda</taxon>
        <taxon>Insecta</taxon>
        <taxon>Pterygota</taxon>
        <taxon>Neoptera</taxon>
        <taxon>Endopterygota</taxon>
        <taxon>Coleoptera</taxon>
        <taxon>Polyphaga</taxon>
        <taxon>Scarabaeiformia</taxon>
        <taxon>Scarabaeidae</taxon>
        <taxon>Dynastinae</taxon>
        <taxon>Oryctes</taxon>
    </lineage>
</organism>
<sequence>MSTLSGLASKGEKGKLKYQSLDINNLYRASRGESSEKQQQKSTPAFKYGMQSLGRVPSARRPPANLPSIKSEHSGTDAAVSLVPSGGPGWGKQDSATPSTSAPPSTTSTTTNCNASSPSPANIPLTAHQAAIALPVTTTIPPPTKHSSSSVTSAATDKSWSSVMSGNDMIHPPPYQSPQFQHEFPSLSAGDAGQTRSVTDTQYGPGPSLRPQTEGSWMQGGSRANSDTIPRSNSAPLGAPPQLSAQVGLTHQPLPPQYHGILPNFMFRGNTAANGHGTSTVANAPPLVMNNNRNRVEARPAPVQRASDAPEEVARRPIIKE</sequence>
<dbReference type="InterPro" id="IPR009738">
    <property type="entry name" value="BAT2_N"/>
</dbReference>
<evidence type="ECO:0000256" key="1">
    <source>
        <dbReference type="ARBA" id="ARBA00022553"/>
    </source>
</evidence>
<dbReference type="GO" id="GO:0030154">
    <property type="term" value="P:cell differentiation"/>
    <property type="evidence" value="ECO:0007669"/>
    <property type="project" value="TreeGrafter"/>
</dbReference>
<evidence type="ECO:0000313" key="5">
    <source>
        <dbReference type="Proteomes" id="UP000051574"/>
    </source>
</evidence>
<keyword evidence="1" id="KW-0597">Phosphoprotein</keyword>
<feature type="compositionally biased region" description="Polar residues" evidence="2">
    <location>
        <begin position="222"/>
        <end position="235"/>
    </location>
</feature>
<dbReference type="InterPro" id="IPR033184">
    <property type="entry name" value="PRRC2"/>
</dbReference>
<dbReference type="Pfam" id="PF07001">
    <property type="entry name" value="BAT2_N"/>
    <property type="match status" value="1"/>
</dbReference>